<feature type="non-terminal residue" evidence="2">
    <location>
        <position position="1"/>
    </location>
</feature>
<feature type="region of interest" description="Disordered" evidence="1">
    <location>
        <begin position="1"/>
        <end position="20"/>
    </location>
</feature>
<proteinExistence type="predicted"/>
<accession>A0A225UEJ9</accession>
<reference evidence="3" key="1">
    <citation type="submission" date="2017-03" db="EMBL/GenBank/DDBJ databases">
        <title>Phytopthora megakarya and P. palmivora, two closely related causual agents of cacao black pod achieved similar genome size and gene model numbers by different mechanisms.</title>
        <authorList>
            <person name="Ali S."/>
            <person name="Shao J."/>
            <person name="Larry D.J."/>
            <person name="Kronmiller B."/>
            <person name="Shen D."/>
            <person name="Strem M.D."/>
            <person name="Melnick R.L."/>
            <person name="Guiltinan M.J."/>
            <person name="Tyler B.M."/>
            <person name="Meinhardt L.W."/>
            <person name="Bailey B.A."/>
        </authorList>
    </citation>
    <scope>NUCLEOTIDE SEQUENCE [LARGE SCALE GENOMIC DNA]</scope>
    <source>
        <strain evidence="3">zdho120</strain>
    </source>
</reference>
<protein>
    <submittedName>
        <fullName evidence="2">Uncharacterized protein</fullName>
    </submittedName>
</protein>
<evidence type="ECO:0000313" key="3">
    <source>
        <dbReference type="Proteomes" id="UP000198211"/>
    </source>
</evidence>
<evidence type="ECO:0000313" key="2">
    <source>
        <dbReference type="EMBL" id="OWY91383.1"/>
    </source>
</evidence>
<feature type="compositionally biased region" description="Low complexity" evidence="1">
    <location>
        <begin position="8"/>
        <end position="20"/>
    </location>
</feature>
<dbReference type="Proteomes" id="UP000198211">
    <property type="component" value="Unassembled WGS sequence"/>
</dbReference>
<dbReference type="EMBL" id="NBNE01020366">
    <property type="protein sequence ID" value="OWY91383.1"/>
    <property type="molecule type" value="Genomic_DNA"/>
</dbReference>
<sequence length="374" mass="45241">SPVKRQHIPPQQSSSIPIPTCTSPAVQAFRKKHVNNIFPKSLDKELVKKQGLEHRKREIDIDSSELWGFPVRYSPKKQLDTQWRAIIEQNQRYFDAKQEQQSNQQNMVLHEQQVSRAHEADYAQYLYLSTLFGPLDALLYCCCRPGSHGRVYMLLVDTSARRIQRWRIQCWALKRIATLRRYWVGHLAREVSTISLAEGLEFVVYSFQHQRRATALSQRLRLLRAARFLRAWREYTTRMSQLRDKIRLALAKDVAFRFYQWVHTRINFRLNLKYIARHKAIQYAFKKWRNWRAKQATLRCHLMQRRLKMKQKHLMYWGEFVKCNQAAKILQRYWKVHAWRKQRERSCIRRRRLREGVWLMPFSIRNAIFRTTKE</sequence>
<name>A0A225UEJ9_9STRA</name>
<dbReference type="AlphaFoldDB" id="A0A225UEJ9"/>
<organism evidence="2 3">
    <name type="scientific">Phytophthora megakarya</name>
    <dbReference type="NCBI Taxonomy" id="4795"/>
    <lineage>
        <taxon>Eukaryota</taxon>
        <taxon>Sar</taxon>
        <taxon>Stramenopiles</taxon>
        <taxon>Oomycota</taxon>
        <taxon>Peronosporomycetes</taxon>
        <taxon>Peronosporales</taxon>
        <taxon>Peronosporaceae</taxon>
        <taxon>Phytophthora</taxon>
    </lineage>
</organism>
<comment type="caution">
    <text evidence="2">The sequence shown here is derived from an EMBL/GenBank/DDBJ whole genome shotgun (WGS) entry which is preliminary data.</text>
</comment>
<dbReference type="OrthoDB" id="73247at2759"/>
<keyword evidence="3" id="KW-1185">Reference proteome</keyword>
<evidence type="ECO:0000256" key="1">
    <source>
        <dbReference type="SAM" id="MobiDB-lite"/>
    </source>
</evidence>
<gene>
    <name evidence="2" type="ORF">PHMEG_00040058</name>
</gene>